<protein>
    <submittedName>
        <fullName evidence="2">Uncharacterized protein</fullName>
    </submittedName>
</protein>
<accession>A0A9Q3IHF2</accession>
<keyword evidence="3" id="KW-1185">Reference proteome</keyword>
<dbReference type="EMBL" id="AVOT02043435">
    <property type="protein sequence ID" value="MBW0538869.1"/>
    <property type="molecule type" value="Genomic_DNA"/>
</dbReference>
<proteinExistence type="predicted"/>
<evidence type="ECO:0000313" key="3">
    <source>
        <dbReference type="Proteomes" id="UP000765509"/>
    </source>
</evidence>
<evidence type="ECO:0000313" key="2">
    <source>
        <dbReference type="EMBL" id="MBW0538869.1"/>
    </source>
</evidence>
<name>A0A9Q3IHF2_9BASI</name>
<dbReference type="Proteomes" id="UP000765509">
    <property type="component" value="Unassembled WGS sequence"/>
</dbReference>
<evidence type="ECO:0000256" key="1">
    <source>
        <dbReference type="SAM" id="MobiDB-lite"/>
    </source>
</evidence>
<gene>
    <name evidence="2" type="ORF">O181_078584</name>
</gene>
<reference evidence="2" key="1">
    <citation type="submission" date="2021-03" db="EMBL/GenBank/DDBJ databases">
        <title>Draft genome sequence of rust myrtle Austropuccinia psidii MF-1, a brazilian biotype.</title>
        <authorList>
            <person name="Quecine M.C."/>
            <person name="Pachon D.M.R."/>
            <person name="Bonatelli M.L."/>
            <person name="Correr F.H."/>
            <person name="Franceschini L.M."/>
            <person name="Leite T.F."/>
            <person name="Margarido G.R.A."/>
            <person name="Almeida C.A."/>
            <person name="Ferrarezi J.A."/>
            <person name="Labate C.A."/>
        </authorList>
    </citation>
    <scope>NUCLEOTIDE SEQUENCE</scope>
    <source>
        <strain evidence="2">MF-1</strain>
    </source>
</reference>
<organism evidence="2 3">
    <name type="scientific">Austropuccinia psidii MF-1</name>
    <dbReference type="NCBI Taxonomy" id="1389203"/>
    <lineage>
        <taxon>Eukaryota</taxon>
        <taxon>Fungi</taxon>
        <taxon>Dikarya</taxon>
        <taxon>Basidiomycota</taxon>
        <taxon>Pucciniomycotina</taxon>
        <taxon>Pucciniomycetes</taxon>
        <taxon>Pucciniales</taxon>
        <taxon>Sphaerophragmiaceae</taxon>
        <taxon>Austropuccinia</taxon>
    </lineage>
</organism>
<comment type="caution">
    <text evidence="2">The sequence shown here is derived from an EMBL/GenBank/DDBJ whole genome shotgun (WGS) entry which is preliminary data.</text>
</comment>
<dbReference type="AlphaFoldDB" id="A0A9Q3IHF2"/>
<sequence>MLDNVESIPKREWTPGAQTGRWEQFGTMSPVPSSIDLSTPLLGHHLMVTSLLDRTKVIIQPMKEGNGKRTFKLGPIVTITKPTKSPSTRLTRLIYALQANPTATHSWPKDLSREPSQNDEQPIPGLSPSSEPADNVPTCEPEPEVAPTQSTEKPFGKQLLHFFNSSQLFLTPPLPISSSSHHYLLGHHH</sequence>
<feature type="region of interest" description="Disordered" evidence="1">
    <location>
        <begin position="104"/>
        <end position="151"/>
    </location>
</feature>
<feature type="region of interest" description="Disordered" evidence="1">
    <location>
        <begin position="1"/>
        <end position="24"/>
    </location>
</feature>